<dbReference type="RefSeq" id="WP_251798292.1">
    <property type="nucleotide sequence ID" value="NZ_JAMQOL010000015.1"/>
</dbReference>
<feature type="region of interest" description="Disordered" evidence="1">
    <location>
        <begin position="142"/>
        <end position="260"/>
    </location>
</feature>
<evidence type="ECO:0000256" key="2">
    <source>
        <dbReference type="SAM" id="Phobius"/>
    </source>
</evidence>
<feature type="transmembrane region" description="Helical" evidence="2">
    <location>
        <begin position="41"/>
        <end position="59"/>
    </location>
</feature>
<protein>
    <submittedName>
        <fullName evidence="3">Uncharacterized protein</fullName>
    </submittedName>
</protein>
<keyword evidence="2" id="KW-0812">Transmembrane</keyword>
<sequence>MTQHAPDRLWSGIDIPKTIAGTLAAVSAAVVGSFLGVAGTLIGAAVASLIGSVGTELYVRFINRGSKKIVSTFVTAPAAVGTPTVVAAEDELPSEEPVVEHKPARKDVRWGRIAVMAGALFVLAMGSLTAFELLTGKSVPAAVGHTTSSTTTIGSAFSGDNGTDEKPATTPSESASPDSSEAPADGQPTGTPTAEPTETPATPPTGTTEPADPQQTGGTDPGTEPTDQPTDGETQPDGTTQDGTTQDGTTQDGTNQQSGE</sequence>
<feature type="compositionally biased region" description="Low complexity" evidence="1">
    <location>
        <begin position="168"/>
        <end position="260"/>
    </location>
</feature>
<gene>
    <name evidence="3" type="ORF">LXN57_12870</name>
</gene>
<keyword evidence="4" id="KW-1185">Reference proteome</keyword>
<comment type="caution">
    <text evidence="3">The sequence shown here is derived from an EMBL/GenBank/DDBJ whole genome shotgun (WGS) entry which is preliminary data.</text>
</comment>
<organism evidence="3 4">
    <name type="scientific">Paractinoplanes hotanensis</name>
    <dbReference type="NCBI Taxonomy" id="2906497"/>
    <lineage>
        <taxon>Bacteria</taxon>
        <taxon>Bacillati</taxon>
        <taxon>Actinomycetota</taxon>
        <taxon>Actinomycetes</taxon>
        <taxon>Micromonosporales</taxon>
        <taxon>Micromonosporaceae</taxon>
        <taxon>Paractinoplanes</taxon>
    </lineage>
</organism>
<dbReference type="Proteomes" id="UP001523216">
    <property type="component" value="Unassembled WGS sequence"/>
</dbReference>
<evidence type="ECO:0000313" key="4">
    <source>
        <dbReference type="Proteomes" id="UP001523216"/>
    </source>
</evidence>
<name>A0ABT0XXG0_9ACTN</name>
<accession>A0ABT0XXG0</accession>
<dbReference type="EMBL" id="JAMQOL010000015">
    <property type="protein sequence ID" value="MCM4078459.1"/>
    <property type="molecule type" value="Genomic_DNA"/>
</dbReference>
<keyword evidence="2" id="KW-1133">Transmembrane helix</keyword>
<evidence type="ECO:0000256" key="1">
    <source>
        <dbReference type="SAM" id="MobiDB-lite"/>
    </source>
</evidence>
<proteinExistence type="predicted"/>
<reference evidence="3 4" key="1">
    <citation type="submission" date="2022-06" db="EMBL/GenBank/DDBJ databases">
        <title>Actinoplanes abujensis sp. nov., isolated from Nigerian arid soil.</title>
        <authorList>
            <person name="Ding P."/>
        </authorList>
    </citation>
    <scope>NUCLEOTIDE SEQUENCE [LARGE SCALE GENOMIC DNA]</scope>
    <source>
        <strain evidence="4">TRM88002</strain>
    </source>
</reference>
<feature type="transmembrane region" description="Helical" evidence="2">
    <location>
        <begin position="110"/>
        <end position="131"/>
    </location>
</feature>
<keyword evidence="2" id="KW-0472">Membrane</keyword>
<evidence type="ECO:0000313" key="3">
    <source>
        <dbReference type="EMBL" id="MCM4078459.1"/>
    </source>
</evidence>